<dbReference type="EMBL" id="AUSU01001871">
    <property type="protein sequence ID" value="EPS69979.1"/>
    <property type="molecule type" value="Genomic_DNA"/>
</dbReference>
<reference evidence="3 4" key="1">
    <citation type="journal article" date="2013" name="BMC Genomics">
        <title>The miniature genome of a carnivorous plant Genlisea aurea contains a low number of genes and short non-coding sequences.</title>
        <authorList>
            <person name="Leushkin E.V."/>
            <person name="Sutormin R.A."/>
            <person name="Nabieva E.R."/>
            <person name="Penin A.A."/>
            <person name="Kondrashov A.S."/>
            <person name="Logacheva M.D."/>
        </authorList>
    </citation>
    <scope>NUCLEOTIDE SEQUENCE [LARGE SCALE GENOMIC DNA]</scope>
</reference>
<feature type="region of interest" description="Disordered" evidence="2">
    <location>
        <begin position="319"/>
        <end position="345"/>
    </location>
</feature>
<dbReference type="InterPro" id="IPR022092">
    <property type="entry name" value="TMF_DNA-bd"/>
</dbReference>
<feature type="compositionally biased region" description="Polar residues" evidence="2">
    <location>
        <begin position="236"/>
        <end position="245"/>
    </location>
</feature>
<feature type="region of interest" description="Disordered" evidence="2">
    <location>
        <begin position="781"/>
        <end position="819"/>
    </location>
</feature>
<feature type="compositionally biased region" description="Basic and acidic residues" evidence="2">
    <location>
        <begin position="323"/>
        <end position="338"/>
    </location>
</feature>
<evidence type="ECO:0000256" key="1">
    <source>
        <dbReference type="SAM" id="Coils"/>
    </source>
</evidence>
<feature type="coiled-coil region" evidence="1">
    <location>
        <begin position="351"/>
        <end position="436"/>
    </location>
</feature>
<comment type="caution">
    <text evidence="3">The sequence shown here is derived from an EMBL/GenBank/DDBJ whole genome shotgun (WGS) entry which is preliminary data.</text>
</comment>
<feature type="compositionally biased region" description="Polar residues" evidence="2">
    <location>
        <begin position="215"/>
        <end position="227"/>
    </location>
</feature>
<dbReference type="PANTHER" id="PTHR47347:SF2">
    <property type="entry name" value="GOLGIN CANDIDATE 5"/>
    <property type="match status" value="1"/>
</dbReference>
<name>S8CRW2_9LAMI</name>
<evidence type="ECO:0000256" key="2">
    <source>
        <dbReference type="SAM" id="MobiDB-lite"/>
    </source>
</evidence>
<feature type="coiled-coil region" evidence="1">
    <location>
        <begin position="655"/>
        <end position="777"/>
    </location>
</feature>
<evidence type="ECO:0000313" key="4">
    <source>
        <dbReference type="Proteomes" id="UP000015453"/>
    </source>
</evidence>
<dbReference type="OrthoDB" id="74178at2759"/>
<dbReference type="Proteomes" id="UP000015453">
    <property type="component" value="Unassembled WGS sequence"/>
</dbReference>
<accession>S8CRW2</accession>
<keyword evidence="1" id="KW-0175">Coiled coil</keyword>
<proteinExistence type="predicted"/>
<feature type="region of interest" description="Disordered" evidence="2">
    <location>
        <begin position="76"/>
        <end position="193"/>
    </location>
</feature>
<organism evidence="3 4">
    <name type="scientific">Genlisea aurea</name>
    <dbReference type="NCBI Taxonomy" id="192259"/>
    <lineage>
        <taxon>Eukaryota</taxon>
        <taxon>Viridiplantae</taxon>
        <taxon>Streptophyta</taxon>
        <taxon>Embryophyta</taxon>
        <taxon>Tracheophyta</taxon>
        <taxon>Spermatophyta</taxon>
        <taxon>Magnoliopsida</taxon>
        <taxon>eudicotyledons</taxon>
        <taxon>Gunneridae</taxon>
        <taxon>Pentapetalae</taxon>
        <taxon>asterids</taxon>
        <taxon>lamiids</taxon>
        <taxon>Lamiales</taxon>
        <taxon>Lentibulariaceae</taxon>
        <taxon>Genlisea</taxon>
    </lineage>
</organism>
<keyword evidence="4" id="KW-1185">Reference proteome</keyword>
<protein>
    <recommendedName>
        <fullName evidence="5">TATA element modulatory factor 1 TATA binding domain-containing protein</fullName>
    </recommendedName>
</protein>
<feature type="coiled-coil region" evidence="1">
    <location>
        <begin position="552"/>
        <end position="625"/>
    </location>
</feature>
<feature type="compositionally biased region" description="Low complexity" evidence="2">
    <location>
        <begin position="91"/>
        <end position="101"/>
    </location>
</feature>
<feature type="coiled-coil region" evidence="1">
    <location>
        <begin position="468"/>
        <end position="524"/>
    </location>
</feature>
<gene>
    <name evidence="3" type="ORF">M569_04783</name>
</gene>
<feature type="region of interest" description="Disordered" evidence="2">
    <location>
        <begin position="215"/>
        <end position="296"/>
    </location>
</feature>
<feature type="compositionally biased region" description="Polar residues" evidence="2">
    <location>
        <begin position="788"/>
        <end position="819"/>
    </location>
</feature>
<evidence type="ECO:0000313" key="3">
    <source>
        <dbReference type="EMBL" id="EPS69979.1"/>
    </source>
</evidence>
<dbReference type="Pfam" id="PF12329">
    <property type="entry name" value="TMF_DNA_bd"/>
    <property type="match status" value="1"/>
</dbReference>
<dbReference type="PANTHER" id="PTHR47347">
    <property type="entry name" value="GOLGIN CANDIDATE 5"/>
    <property type="match status" value="1"/>
</dbReference>
<feature type="compositionally biased region" description="Basic and acidic residues" evidence="2">
    <location>
        <begin position="247"/>
        <end position="266"/>
    </location>
</feature>
<dbReference type="AlphaFoldDB" id="S8CRW2"/>
<evidence type="ECO:0008006" key="5">
    <source>
        <dbReference type="Google" id="ProtNLM"/>
    </source>
</evidence>
<feature type="non-terminal residue" evidence="3">
    <location>
        <position position="905"/>
    </location>
</feature>
<feature type="compositionally biased region" description="Basic and acidic residues" evidence="2">
    <location>
        <begin position="107"/>
        <end position="155"/>
    </location>
</feature>
<sequence>MAWFSGKVSIGNFPDLAGAVSKFSEGVKNIEKTFDSALGLEGNSDATAAAASSESEASGIWPSAADRKALFDPIMGFMGQKGGETPESLKESSSSSKPSSPINDNQPHNEERVTEKVESLRHDDAANEESRSSDAPIRDVVEVTGDEPKEVKPAEDDGIEGNVDSPLVIPAERKPEDFEPSDSSNNLQEEDLPEKVYPTLSQSAQLESVNNIISDAQSSEAEQTTGGTEFYKPISETESVNSFPDSSLDRQNPEKEISQDVVRAESPEGQEGIGRSSASDIHVENSASEVISHGELPVSQHNDAEATRAALNIPLVDTSAEPESEHVPEEDNNIREQVLRSGTDAESVVEHEKLKKEMKMIEAALQGAAKQAQAKADEISKLMTENEELKGIIEDLKRKTTEADIESLREEYHYKVSALERKVYALTKERDTLRREQNKKSDATALLKEKDEIITQVMAEGEQLSKKQAVQETQIRKLRSQIRELEEEKKGLQTKLQVVEENKVESIKRDKAATEKLLQETVEKHHAELAAQKEYYSSALNAAKEAEALAEARASTETRTELESRLREVEDRESILIQTLEELRQTLSRKEQQAVFREDTLRRDIDDLQKRYQASERRCEELITQVPESTRPLLRQIEAIQETASRRAEAWTAVERSLTSRLQEAEAKAAAAEEKERSINERLTQTLSRINVLEAQISCLRAEQTQLTRSLEKERQRAAENRHEYLALKEVAETHESNANQLENEISELRKKHRDELREMRTNQEQLQQDLEREKAARFDQELAVHRQPSSAVSESTPLAKTKSTASDNGNLSRKLSSASSLNGMEESYFLQSTLDPSKNSSSDLRASAGDAAASPYYIKSMTSSTFEAALRQKDGELASYASRLSSLESIRDSLAEELVKMTAE</sequence>